<dbReference type="InterPro" id="IPR007317">
    <property type="entry name" value="GET4"/>
</dbReference>
<dbReference type="PANTHER" id="PTHR12875">
    <property type="entry name" value="GOLGI TO ER TRAFFIC PROTEIN 4 HOMOLOG"/>
    <property type="match status" value="1"/>
</dbReference>
<dbReference type="AlphaFoldDB" id="A0A8H4W2D6"/>
<evidence type="ECO:0000313" key="3">
    <source>
        <dbReference type="Proteomes" id="UP000566819"/>
    </source>
</evidence>
<sequence>MSAKIEKIIVRLQGKITEGQFYEAQQQTRVVAARYVKQENWTAAIDILFNVASSLLKAGQGGSGGDLGLFLIDVYKQAELKPDSSNKGKLLTLLRQFDPEEPTRKKFIGEMIGYVQPPWRGNAELIIGRWSSKCGEYPAGEPDLHHVAGSLYAEEHEAYEAERHLTLGTKDSPEVLVKMEYEWYTQDDSHTAALYAARAVFPYLITGNVRDASKSLRLFTSRLTEENKNLAVQDVSSSSSDMRVYPSLPLLNFLGLLLFAVRKGAADLFKQLKTKYATHINEVGIWDEALVSIGEMYFNIQRPRQGNPLFDMMGSMFGGGGAPGKPQPKLVGASALAAEGLD</sequence>
<dbReference type="FunFam" id="1.25.40.10:FF:000272">
    <property type="entry name" value="DUF410 domain protein"/>
    <property type="match status" value="1"/>
</dbReference>
<evidence type="ECO:0000313" key="2">
    <source>
        <dbReference type="EMBL" id="KAF4628499.1"/>
    </source>
</evidence>
<evidence type="ECO:0000256" key="1">
    <source>
        <dbReference type="ARBA" id="ARBA00005351"/>
    </source>
</evidence>
<dbReference type="GO" id="GO:0045048">
    <property type="term" value="P:protein insertion into ER membrane"/>
    <property type="evidence" value="ECO:0007669"/>
    <property type="project" value="InterPro"/>
</dbReference>
<dbReference type="EMBL" id="JAAMPI010000804">
    <property type="protein sequence ID" value="KAF4628499.1"/>
    <property type="molecule type" value="Genomic_DNA"/>
</dbReference>
<evidence type="ECO:0008006" key="4">
    <source>
        <dbReference type="Google" id="ProtNLM"/>
    </source>
</evidence>
<dbReference type="Pfam" id="PF04190">
    <property type="entry name" value="GET4"/>
    <property type="match status" value="1"/>
</dbReference>
<dbReference type="Proteomes" id="UP000566819">
    <property type="component" value="Unassembled WGS sequence"/>
</dbReference>
<protein>
    <recommendedName>
        <fullName evidence="4">DUF410-domain-containing protein</fullName>
    </recommendedName>
</protein>
<dbReference type="GO" id="GO:0072380">
    <property type="term" value="C:TRC complex"/>
    <property type="evidence" value="ECO:0007669"/>
    <property type="project" value="TreeGrafter"/>
</dbReference>
<accession>A0A8H4W2D6</accession>
<proteinExistence type="inferred from homology"/>
<comment type="similarity">
    <text evidence="1">Belongs to the GET4 family.</text>
</comment>
<dbReference type="Gene3D" id="1.25.40.10">
    <property type="entry name" value="Tetratricopeptide repeat domain"/>
    <property type="match status" value="1"/>
</dbReference>
<dbReference type="PANTHER" id="PTHR12875:SF0">
    <property type="entry name" value="GOLGI TO ER TRAFFIC PROTEIN 4 HOMOLOG"/>
    <property type="match status" value="1"/>
</dbReference>
<organism evidence="2 3">
    <name type="scientific">Cudoniella acicularis</name>
    <dbReference type="NCBI Taxonomy" id="354080"/>
    <lineage>
        <taxon>Eukaryota</taxon>
        <taxon>Fungi</taxon>
        <taxon>Dikarya</taxon>
        <taxon>Ascomycota</taxon>
        <taxon>Pezizomycotina</taxon>
        <taxon>Leotiomycetes</taxon>
        <taxon>Helotiales</taxon>
        <taxon>Tricladiaceae</taxon>
        <taxon>Cudoniella</taxon>
    </lineage>
</organism>
<keyword evidence="3" id="KW-1185">Reference proteome</keyword>
<reference evidence="2 3" key="1">
    <citation type="submission" date="2020-03" db="EMBL/GenBank/DDBJ databases">
        <title>Draft Genome Sequence of Cudoniella acicularis.</title>
        <authorList>
            <person name="Buettner E."/>
            <person name="Kellner H."/>
        </authorList>
    </citation>
    <scope>NUCLEOTIDE SEQUENCE [LARGE SCALE GENOMIC DNA]</scope>
    <source>
        <strain evidence="2 3">DSM 108380</strain>
    </source>
</reference>
<gene>
    <name evidence="2" type="ORF">G7Y89_g9654</name>
</gene>
<dbReference type="OrthoDB" id="10252405at2759"/>
<comment type="caution">
    <text evidence="2">The sequence shown here is derived from an EMBL/GenBank/DDBJ whole genome shotgun (WGS) entry which is preliminary data.</text>
</comment>
<name>A0A8H4W2D6_9HELO</name>
<dbReference type="InterPro" id="IPR011990">
    <property type="entry name" value="TPR-like_helical_dom_sf"/>
</dbReference>